<gene>
    <name evidence="1" type="ORF">XAT740_LOCUS15756</name>
</gene>
<evidence type="ECO:0000313" key="2">
    <source>
        <dbReference type="Proteomes" id="UP000663828"/>
    </source>
</evidence>
<dbReference type="EMBL" id="CAJNOR010000985">
    <property type="protein sequence ID" value="CAF1050690.1"/>
    <property type="molecule type" value="Genomic_DNA"/>
</dbReference>
<proteinExistence type="predicted"/>
<dbReference type="Proteomes" id="UP000663828">
    <property type="component" value="Unassembled WGS sequence"/>
</dbReference>
<protein>
    <submittedName>
        <fullName evidence="1">Uncharacterized protein</fullName>
    </submittedName>
</protein>
<accession>A0A814KG48</accession>
<reference evidence="1" key="1">
    <citation type="submission" date="2021-02" db="EMBL/GenBank/DDBJ databases">
        <authorList>
            <person name="Nowell W R."/>
        </authorList>
    </citation>
    <scope>NUCLEOTIDE SEQUENCE</scope>
</reference>
<keyword evidence="2" id="KW-1185">Reference proteome</keyword>
<organism evidence="1 2">
    <name type="scientific">Adineta ricciae</name>
    <name type="common">Rotifer</name>
    <dbReference type="NCBI Taxonomy" id="249248"/>
    <lineage>
        <taxon>Eukaryota</taxon>
        <taxon>Metazoa</taxon>
        <taxon>Spiralia</taxon>
        <taxon>Gnathifera</taxon>
        <taxon>Rotifera</taxon>
        <taxon>Eurotatoria</taxon>
        <taxon>Bdelloidea</taxon>
        <taxon>Adinetida</taxon>
        <taxon>Adinetidae</taxon>
        <taxon>Adineta</taxon>
    </lineage>
</organism>
<name>A0A814KG48_ADIRI</name>
<dbReference type="AlphaFoldDB" id="A0A814KG48"/>
<evidence type="ECO:0000313" key="1">
    <source>
        <dbReference type="EMBL" id="CAF1050690.1"/>
    </source>
</evidence>
<sequence length="344" mass="39498">MTHVQQNSECNDFYWQSHSSPIPLMSVSVPPTAFPSRLSSSCQTSISEPICSSPTAPTSIIIDNISLTSTVIHQIDISKYYFAHVIKVPHGTNLLASNNQTTTLCVNSVDNIIHLITPTGYNIRSLRWPNAEEIVEHLFWCDTIQSYLAMTSKSLYTLQYNTNQSFRIEKSLGLPSKPSSTSNLIACNSYRLYIYNQSIEIYTLQFNHLHTKQLPKELNQHEMKAFTCSDSYLIFYYEHLTNKFAVLDSTTLTIKYQFELSYQNISSLHYLDENTLTFIGVRKDGKNRVILYQFNDDEECETQPVIMEKSINQEQQIVQLLPNCHDLIILNVDSSRVQYLKCRS</sequence>
<comment type="caution">
    <text evidence="1">The sequence shown here is derived from an EMBL/GenBank/DDBJ whole genome shotgun (WGS) entry which is preliminary data.</text>
</comment>